<evidence type="ECO:0000313" key="2">
    <source>
        <dbReference type="EMBL" id="EYB96967.1"/>
    </source>
</evidence>
<name>A0A016T2Q8_9BILA</name>
<organism evidence="2 3">
    <name type="scientific">Ancylostoma ceylanicum</name>
    <dbReference type="NCBI Taxonomy" id="53326"/>
    <lineage>
        <taxon>Eukaryota</taxon>
        <taxon>Metazoa</taxon>
        <taxon>Ecdysozoa</taxon>
        <taxon>Nematoda</taxon>
        <taxon>Chromadorea</taxon>
        <taxon>Rhabditida</taxon>
        <taxon>Rhabditina</taxon>
        <taxon>Rhabditomorpha</taxon>
        <taxon>Strongyloidea</taxon>
        <taxon>Ancylostomatidae</taxon>
        <taxon>Ancylostomatinae</taxon>
        <taxon>Ancylostoma</taxon>
    </lineage>
</organism>
<evidence type="ECO:0000313" key="3">
    <source>
        <dbReference type="Proteomes" id="UP000024635"/>
    </source>
</evidence>
<dbReference type="EMBL" id="JARK01001481">
    <property type="protein sequence ID" value="EYB96967.1"/>
    <property type="molecule type" value="Genomic_DNA"/>
</dbReference>
<evidence type="ECO:0000256" key="1">
    <source>
        <dbReference type="SAM" id="MobiDB-lite"/>
    </source>
</evidence>
<dbReference type="Proteomes" id="UP000024635">
    <property type="component" value="Unassembled WGS sequence"/>
</dbReference>
<feature type="region of interest" description="Disordered" evidence="1">
    <location>
        <begin position="94"/>
        <end position="117"/>
    </location>
</feature>
<protein>
    <submittedName>
        <fullName evidence="2">Uncharacterized protein</fullName>
    </submittedName>
</protein>
<accession>A0A016T2Q8</accession>
<gene>
    <name evidence="2" type="primary">Acey_s0145.g2512</name>
    <name evidence="2" type="ORF">Y032_0145g2512</name>
</gene>
<comment type="caution">
    <text evidence="2">The sequence shown here is derived from an EMBL/GenBank/DDBJ whole genome shotgun (WGS) entry which is preliminary data.</text>
</comment>
<keyword evidence="3" id="KW-1185">Reference proteome</keyword>
<reference evidence="3" key="1">
    <citation type="journal article" date="2015" name="Nat. Genet.">
        <title>The genome and transcriptome of the zoonotic hookworm Ancylostoma ceylanicum identify infection-specific gene families.</title>
        <authorList>
            <person name="Schwarz E.M."/>
            <person name="Hu Y."/>
            <person name="Antoshechkin I."/>
            <person name="Miller M.M."/>
            <person name="Sternberg P.W."/>
            <person name="Aroian R.V."/>
        </authorList>
    </citation>
    <scope>NUCLEOTIDE SEQUENCE</scope>
    <source>
        <strain evidence="3">HY135</strain>
    </source>
</reference>
<dbReference type="OrthoDB" id="5873297at2759"/>
<sequence>MTTKTIHGDSQFQKPTSLLWTWESSGGEFHDEIDHIIVNRRFHLTLMLCRSFTLDQTIASKIFPLAHERKRWGVNVVDNIDEEYERLIQQLRDSTKNTEGCRTSKRRLSPETLKPIA</sequence>
<proteinExistence type="predicted"/>
<dbReference type="AlphaFoldDB" id="A0A016T2Q8"/>